<dbReference type="Gene3D" id="3.40.1350.10">
    <property type="match status" value="1"/>
</dbReference>
<dbReference type="PANTHER" id="PTHR34039:SF1">
    <property type="entry name" value="UPF0102 PROTEIN YRAN"/>
    <property type="match status" value="1"/>
</dbReference>
<name>A0AAV5B028_9FLAO</name>
<evidence type="ECO:0000313" key="5">
    <source>
        <dbReference type="Proteomes" id="UP001207736"/>
    </source>
</evidence>
<accession>A0AAV5B028</accession>
<dbReference type="SUPFAM" id="SSF52980">
    <property type="entry name" value="Restriction endonuclease-like"/>
    <property type="match status" value="1"/>
</dbReference>
<evidence type="ECO:0000313" key="3">
    <source>
        <dbReference type="EMBL" id="GJM50883.1"/>
    </source>
</evidence>
<sequence>MASHNEFGKEAEDQAVAYLVLNNYTILERNYTYQHAEIDIIAWKNNTLVVVEVKARTSTQYGEPEAFVNTQKMKLLAKAIDNYIQKKDIDAEVRFDIISIVKNQFRNDLNHIEDAFYPF</sequence>
<keyword evidence="6" id="KW-1185">Reference proteome</keyword>
<comment type="similarity">
    <text evidence="1 2">Belongs to the UPF0102 family.</text>
</comment>
<reference evidence="3 6" key="1">
    <citation type="submission" date="2021-11" db="EMBL/GenBank/DDBJ databases">
        <title>Draft genome sequence of Capnocytophaga sp. strain KC07075 isolated from cat oral cavity.</title>
        <authorList>
            <person name="Suzuki M."/>
            <person name="Imaoka K."/>
            <person name="Kimura M."/>
            <person name="Morikawa S."/>
            <person name="Maeda K."/>
        </authorList>
    </citation>
    <scope>NUCLEOTIDE SEQUENCE</scope>
    <source>
        <strain evidence="3">KC07075</strain>
        <strain evidence="4 6">KC07079</strain>
    </source>
</reference>
<dbReference type="InterPro" id="IPR011335">
    <property type="entry name" value="Restrct_endonuc-II-like"/>
</dbReference>
<evidence type="ECO:0000313" key="6">
    <source>
        <dbReference type="Proteomes" id="UP001208692"/>
    </source>
</evidence>
<dbReference type="Proteomes" id="UP001208692">
    <property type="component" value="Unassembled WGS sequence"/>
</dbReference>
<dbReference type="PANTHER" id="PTHR34039">
    <property type="entry name" value="UPF0102 PROTEIN YRAN"/>
    <property type="match status" value="1"/>
</dbReference>
<protein>
    <recommendedName>
        <fullName evidence="2">UPF0102 protein RCZ15_18560</fullName>
    </recommendedName>
</protein>
<dbReference type="EMBL" id="BQKB01000049">
    <property type="protein sequence ID" value="GJM53727.1"/>
    <property type="molecule type" value="Genomic_DNA"/>
</dbReference>
<dbReference type="InterPro" id="IPR011856">
    <property type="entry name" value="tRNA_endonuc-like_dom_sf"/>
</dbReference>
<dbReference type="EMBL" id="BQKA01000034">
    <property type="protein sequence ID" value="GJM50883.1"/>
    <property type="molecule type" value="Genomic_DNA"/>
</dbReference>
<dbReference type="InterPro" id="IPR003509">
    <property type="entry name" value="UPF0102_YraN-like"/>
</dbReference>
<evidence type="ECO:0000256" key="1">
    <source>
        <dbReference type="ARBA" id="ARBA00006738"/>
    </source>
</evidence>
<dbReference type="AlphaFoldDB" id="A0AAV5B028"/>
<evidence type="ECO:0000256" key="2">
    <source>
        <dbReference type="HAMAP-Rule" id="MF_00048"/>
    </source>
</evidence>
<proteinExistence type="inferred from homology"/>
<gene>
    <name evidence="3" type="ORF">RCZ15_18560</name>
    <name evidence="4" type="ORF">RCZ16_20430</name>
</gene>
<evidence type="ECO:0000313" key="4">
    <source>
        <dbReference type="EMBL" id="GJM53727.1"/>
    </source>
</evidence>
<dbReference type="NCBIfam" id="NF009150">
    <property type="entry name" value="PRK12497.1-3"/>
    <property type="match status" value="1"/>
</dbReference>
<dbReference type="GO" id="GO:0003676">
    <property type="term" value="F:nucleic acid binding"/>
    <property type="evidence" value="ECO:0007669"/>
    <property type="project" value="InterPro"/>
</dbReference>
<dbReference type="HAMAP" id="MF_00048">
    <property type="entry name" value="UPF0102"/>
    <property type="match status" value="1"/>
</dbReference>
<dbReference type="RefSeq" id="WP_264847259.1">
    <property type="nucleotide sequence ID" value="NZ_BPMA01000044.1"/>
</dbReference>
<organism evidence="3 5">
    <name type="scientific">Capnocytophaga catalasegens</name>
    <dbReference type="NCBI Taxonomy" id="1004260"/>
    <lineage>
        <taxon>Bacteria</taxon>
        <taxon>Pseudomonadati</taxon>
        <taxon>Bacteroidota</taxon>
        <taxon>Flavobacteriia</taxon>
        <taxon>Flavobacteriales</taxon>
        <taxon>Flavobacteriaceae</taxon>
        <taxon>Capnocytophaga</taxon>
    </lineage>
</organism>
<comment type="caution">
    <text evidence="3">The sequence shown here is derived from an EMBL/GenBank/DDBJ whole genome shotgun (WGS) entry which is preliminary data.</text>
</comment>
<dbReference type="Proteomes" id="UP001207736">
    <property type="component" value="Unassembled WGS sequence"/>
</dbReference>
<dbReference type="Pfam" id="PF02021">
    <property type="entry name" value="UPF0102"/>
    <property type="match status" value="1"/>
</dbReference>
<dbReference type="CDD" id="cd20736">
    <property type="entry name" value="PoNe_Nuclease"/>
    <property type="match status" value="1"/>
</dbReference>